<dbReference type="EMBL" id="HM997019">
    <property type="protein sequence ID" value="AEK81946.1"/>
    <property type="molecule type" value="Genomic_DNA"/>
</dbReference>
<dbReference type="RefSeq" id="YP_004782406.1">
    <property type="nucleotide sequence ID" value="NC_015938.1"/>
</dbReference>
<accession>G0X4W4</accession>
<dbReference type="GeneID" id="11117498"/>
<dbReference type="OrthoDB" id="17244at10239"/>
<keyword evidence="2" id="KW-1185">Reference proteome</keyword>
<reference evidence="1 2" key="1">
    <citation type="journal article" date="2011" name="Arch. Virol.">
        <title>The genome sequence of enterobacterial phage 7-11, which possesses an unusually elongated head.</title>
        <authorList>
            <person name="Kropinski A.M."/>
            <person name="Lingohr E.J."/>
            <person name="Ackermann H.W."/>
        </authorList>
    </citation>
    <scope>NUCLEOTIDE SEQUENCE [LARGE SCALE GENOMIC DNA]</scope>
</reference>
<dbReference type="Proteomes" id="UP000001639">
    <property type="component" value="Segment"/>
</dbReference>
<evidence type="ECO:0000313" key="2">
    <source>
        <dbReference type="Proteomes" id="UP000001639"/>
    </source>
</evidence>
<name>G0X4W4_9CAUD</name>
<sequence>MKKFLLQQLKSGLNLMNYEQLEEFLKNTYDEYDCVEVDKDDDVILIEEGDWINEGKYEYQESIFADKEKTVFCSVVIGRSGSYFTDWEYADPQYFEVVPKEIKKTIYVAKK</sequence>
<protein>
    <submittedName>
        <fullName evidence="1">Uncharacterized protein</fullName>
    </submittedName>
</protein>
<evidence type="ECO:0000313" key="1">
    <source>
        <dbReference type="EMBL" id="AEK81946.1"/>
    </source>
</evidence>
<organism evidence="1 2">
    <name type="scientific">Salmonella phage 7-11</name>
    <dbReference type="NCBI Taxonomy" id="1054968"/>
    <lineage>
        <taxon>Viruses</taxon>
        <taxon>Duplodnaviria</taxon>
        <taxon>Heunggongvirae</taxon>
        <taxon>Uroviricota</taxon>
        <taxon>Caudoviricetes</taxon>
        <taxon>Grimontviridae</taxon>
        <taxon>Moazamivirus</taxon>
        <taxon>Moazamivirus 711</taxon>
    </lineage>
</organism>
<proteinExistence type="predicted"/>
<dbReference type="KEGG" id="vg:11117498"/>